<accession>A0A1M5WUS9</accession>
<dbReference type="SUPFAM" id="SSF55729">
    <property type="entry name" value="Acyl-CoA N-acyltransferases (Nat)"/>
    <property type="match status" value="1"/>
</dbReference>
<dbReference type="InterPro" id="IPR027365">
    <property type="entry name" value="GNAT_acetyltra_YdfB-like"/>
</dbReference>
<dbReference type="EMBL" id="FQXD01000019">
    <property type="protein sequence ID" value="SHH91188.1"/>
    <property type="molecule type" value="Genomic_DNA"/>
</dbReference>
<dbReference type="InterPro" id="IPR016181">
    <property type="entry name" value="Acyl_CoA_acyltransferase"/>
</dbReference>
<dbReference type="Gene3D" id="3.40.630.30">
    <property type="match status" value="1"/>
</dbReference>
<keyword evidence="1" id="KW-0808">Transferase</keyword>
<evidence type="ECO:0000313" key="1">
    <source>
        <dbReference type="EMBL" id="SHH91188.1"/>
    </source>
</evidence>
<sequence length="276" mass="31835">MISELDKASFKKCRKLINEQGQLEAIAIVENINPGRIFVDDVNDPASGVIWLGNNDGFIFFGNEQNEAFNHELNNFINHVIIPEAKKVQLKWFEGIGNHEKWNQVMEKTFEHRKLGKWNQKVYSLQQGDYKGNSKPEVEQAYKVANMCDFLFENDNNAIKNTAFLQRKILEYWDSVESFLRNGMGYCMVYQNEIVSVCFSGFVAGNVHCIDIETLKAHQGKKLAQRIAHHFVEDCMENNLVPYWDCMEVNKPSVAVAENIGLRNIFNYVGYDFSLE</sequence>
<dbReference type="AlphaFoldDB" id="A0A1M5WUS9"/>
<dbReference type="GO" id="GO:0016740">
    <property type="term" value="F:transferase activity"/>
    <property type="evidence" value="ECO:0007669"/>
    <property type="project" value="UniProtKB-KW"/>
</dbReference>
<gene>
    <name evidence="1" type="ORF">SAMN05421807_1199</name>
</gene>
<dbReference type="OrthoDB" id="7054616at2"/>
<protein>
    <submittedName>
        <fullName evidence="1">GNAT acetyltransferase</fullName>
    </submittedName>
</protein>
<dbReference type="Gene3D" id="3.40.630.110">
    <property type="entry name" value="GNAT acetyltransferase-like"/>
    <property type="match status" value="1"/>
</dbReference>
<dbReference type="InterPro" id="IPR042573">
    <property type="entry name" value="GNAT_acetyltra_N"/>
</dbReference>
<reference evidence="2" key="1">
    <citation type="submission" date="2016-11" db="EMBL/GenBank/DDBJ databases">
        <authorList>
            <person name="Varghese N."/>
            <person name="Submissions S."/>
        </authorList>
    </citation>
    <scope>NUCLEOTIDE SEQUENCE [LARGE SCALE GENOMIC DNA]</scope>
    <source>
        <strain evidence="2">CGMCC 1.6496</strain>
    </source>
</reference>
<dbReference type="Pfam" id="PF12746">
    <property type="entry name" value="GNAT_acetyltran"/>
    <property type="match status" value="1"/>
</dbReference>
<proteinExistence type="predicted"/>
<dbReference type="PANTHER" id="PTHR31143">
    <property type="match status" value="1"/>
</dbReference>
<dbReference type="Proteomes" id="UP000184079">
    <property type="component" value="Unassembled WGS sequence"/>
</dbReference>
<organism evidence="1 2">
    <name type="scientific">Virgibacillus chiguensis</name>
    <dbReference type="NCBI Taxonomy" id="411959"/>
    <lineage>
        <taxon>Bacteria</taxon>
        <taxon>Bacillati</taxon>
        <taxon>Bacillota</taxon>
        <taxon>Bacilli</taxon>
        <taxon>Bacillales</taxon>
        <taxon>Bacillaceae</taxon>
        <taxon>Virgibacillus</taxon>
    </lineage>
</organism>
<name>A0A1M5WUS9_9BACI</name>
<dbReference type="RefSeq" id="WP_073012352.1">
    <property type="nucleotide sequence ID" value="NZ_FQXD01000019.1"/>
</dbReference>
<dbReference type="PANTHER" id="PTHR31143:SF2">
    <property type="entry name" value="FR47-LIKE DOMAIN-CONTAINING PROTEIN-RELATED"/>
    <property type="match status" value="1"/>
</dbReference>
<keyword evidence="2" id="KW-1185">Reference proteome</keyword>
<evidence type="ECO:0000313" key="2">
    <source>
        <dbReference type="Proteomes" id="UP000184079"/>
    </source>
</evidence>